<proteinExistence type="predicted"/>
<protein>
    <submittedName>
        <fullName evidence="1">Uncharacterized protein</fullName>
    </submittedName>
</protein>
<comment type="caution">
    <text evidence="1">The sequence shown here is derived from an EMBL/GenBank/DDBJ whole genome shotgun (WGS) entry which is preliminary data.</text>
</comment>
<accession>A0A840FY87</accession>
<evidence type="ECO:0000313" key="2">
    <source>
        <dbReference type="Proteomes" id="UP000524450"/>
    </source>
</evidence>
<dbReference type="EMBL" id="JACIFZ010000014">
    <property type="protein sequence ID" value="MBB4225732.1"/>
    <property type="molecule type" value="Genomic_DNA"/>
</dbReference>
<evidence type="ECO:0000313" key="1">
    <source>
        <dbReference type="EMBL" id="MBB4225732.1"/>
    </source>
</evidence>
<dbReference type="Pfam" id="PF20461">
    <property type="entry name" value="DUF6714"/>
    <property type="match status" value="1"/>
</dbReference>
<dbReference type="InterPro" id="IPR046560">
    <property type="entry name" value="DUF6714"/>
</dbReference>
<sequence length="183" mass="20910">MKKYPTSSDIENMRDRGFDPSVLAEQLELAKRGAVLERLVGEVHLAFSGVTLGSGVGLLEANGRDDYANDQKLAAYREQDEKLDWNVIPVELLNRYSSSLSFFDAEGMRFHLPAFLIADMHGLYAFDLVYNLTQSTLTEQQCKLLTEPQRRVVRGYLQFVEAEDDRGFERAHIRRALEGYWAE</sequence>
<reference evidence="1 2" key="1">
    <citation type="submission" date="2020-08" db="EMBL/GenBank/DDBJ databases">
        <title>Genomic Encyclopedia of Type Strains, Phase IV (KMG-V): Genome sequencing to study the core and pangenomes of soil and plant-associated prokaryotes.</title>
        <authorList>
            <person name="Whitman W."/>
        </authorList>
    </citation>
    <scope>NUCLEOTIDE SEQUENCE [LARGE SCALE GENOMIC DNA]</scope>
    <source>
        <strain evidence="1 2">34/80</strain>
    </source>
</reference>
<organism evidence="1 2">
    <name type="scientific">Variovorax guangxiensis</name>
    <dbReference type="NCBI Taxonomy" id="1775474"/>
    <lineage>
        <taxon>Bacteria</taxon>
        <taxon>Pseudomonadati</taxon>
        <taxon>Pseudomonadota</taxon>
        <taxon>Betaproteobacteria</taxon>
        <taxon>Burkholderiales</taxon>
        <taxon>Comamonadaceae</taxon>
        <taxon>Variovorax</taxon>
    </lineage>
</organism>
<dbReference type="Proteomes" id="UP000524450">
    <property type="component" value="Unassembled WGS sequence"/>
</dbReference>
<name>A0A840FY87_9BURK</name>
<gene>
    <name evidence="1" type="ORF">GGD71_006545</name>
</gene>
<dbReference type="RefSeq" id="WP_184642469.1">
    <property type="nucleotide sequence ID" value="NZ_JACIFZ010000014.1"/>
</dbReference>
<dbReference type="AlphaFoldDB" id="A0A840FY87"/>